<evidence type="ECO:0000256" key="1">
    <source>
        <dbReference type="SAM" id="SignalP"/>
    </source>
</evidence>
<feature type="signal peptide" evidence="1">
    <location>
        <begin position="1"/>
        <end position="21"/>
    </location>
</feature>
<feature type="chain" id="PRO_5043791318" description="HmuY protein" evidence="1">
    <location>
        <begin position="22"/>
        <end position="228"/>
    </location>
</feature>
<evidence type="ECO:0000313" key="2">
    <source>
        <dbReference type="EMBL" id="AMD86154.1"/>
    </source>
</evidence>
<evidence type="ECO:0000313" key="3">
    <source>
        <dbReference type="EMBL" id="SNV12298.1"/>
    </source>
</evidence>
<evidence type="ECO:0000313" key="5">
    <source>
        <dbReference type="Proteomes" id="UP000215539"/>
    </source>
</evidence>
<dbReference type="EMBL" id="CP014227">
    <property type="protein sequence ID" value="AMD86154.1"/>
    <property type="molecule type" value="Genomic_DNA"/>
</dbReference>
<keyword evidence="4" id="KW-1185">Reference proteome</keyword>
<dbReference type="Pfam" id="PF14064">
    <property type="entry name" value="HmuY"/>
    <property type="match status" value="1"/>
</dbReference>
<reference evidence="2 4" key="1">
    <citation type="submission" date="2016-02" db="EMBL/GenBank/DDBJ databases">
        <authorList>
            <person name="Holder M.E."/>
            <person name="Ajami N.J."/>
            <person name="Petrosino J.F."/>
        </authorList>
    </citation>
    <scope>NUCLEOTIDE SEQUENCE [LARGE SCALE GENOMIC DNA]</scope>
    <source>
        <strain evidence="2 4">CCUG 32990</strain>
    </source>
</reference>
<proteinExistence type="predicted"/>
<evidence type="ECO:0008006" key="6">
    <source>
        <dbReference type="Google" id="ProtNLM"/>
    </source>
</evidence>
<reference evidence="3 5" key="2">
    <citation type="submission" date="2017-06" db="EMBL/GenBank/DDBJ databases">
        <authorList>
            <consortium name="Pathogen Informatics"/>
        </authorList>
    </citation>
    <scope>NUCLEOTIDE SEQUENCE [LARGE SCALE GENOMIC DNA]</scope>
    <source>
        <strain evidence="3 5">NCTC12947</strain>
    </source>
</reference>
<dbReference type="PROSITE" id="PS51257">
    <property type="entry name" value="PROKAR_LIPOPROTEIN"/>
    <property type="match status" value="1"/>
</dbReference>
<protein>
    <recommendedName>
        <fullName evidence="6">HmuY protein</fullName>
    </recommendedName>
</protein>
<organism evidence="3 5">
    <name type="scientific">Capnocytophaga haemolytica</name>
    <dbReference type="NCBI Taxonomy" id="45243"/>
    <lineage>
        <taxon>Bacteria</taxon>
        <taxon>Pseudomonadati</taxon>
        <taxon>Bacteroidota</taxon>
        <taxon>Flavobacteriia</taxon>
        <taxon>Flavobacteriales</taxon>
        <taxon>Flavobacteriaceae</taxon>
        <taxon>Capnocytophaga</taxon>
    </lineage>
</organism>
<sequence>MKIRLLTIALVVGALMLSSCAKDTMTKSEKKHQVEITGTPYELVKAKNLVVGEQDWVYFSFEKATPVDPADPAKSTDWDVAFFAYYMKTNGGISGPGKGGVLSSTTVTTSFDEVKKAPAEGYVNDVKERMAYGMYPNLSYRDDSVSPILSGDFADNKDVAKGIVWLNPGNMASNGGKWPSVYAPTYFVYIIRTAAGKYVKFQVTDFYNDKAEAGAPSFQYKLSDDGTF</sequence>
<dbReference type="EMBL" id="LT906449">
    <property type="protein sequence ID" value="SNV12298.1"/>
    <property type="molecule type" value="Genomic_DNA"/>
</dbReference>
<dbReference type="CDD" id="cd12105">
    <property type="entry name" value="HmuY"/>
    <property type="match status" value="1"/>
</dbReference>
<name>A0AAX2H0X5_9FLAO</name>
<evidence type="ECO:0000313" key="4">
    <source>
        <dbReference type="Proteomes" id="UP000065822"/>
    </source>
</evidence>
<dbReference type="InterPro" id="IPR025921">
    <property type="entry name" value="HmuY"/>
</dbReference>
<gene>
    <name evidence="2" type="ORF">AXF12_01090</name>
    <name evidence="3" type="ORF">SAMEA44541418_01543</name>
</gene>
<dbReference type="KEGG" id="chg:AXF12_01090"/>
<dbReference type="AlphaFoldDB" id="A0AAX2H0X5"/>
<accession>A0AAX2H0X5</accession>
<keyword evidence="1" id="KW-0732">Signal</keyword>
<dbReference type="Proteomes" id="UP000215539">
    <property type="component" value="Chromosome 1"/>
</dbReference>
<dbReference type="Proteomes" id="UP000065822">
    <property type="component" value="Chromosome"/>
</dbReference>